<feature type="compositionally biased region" description="Polar residues" evidence="1">
    <location>
        <begin position="9"/>
        <end position="23"/>
    </location>
</feature>
<accession>A0A2S7Z8F0</accession>
<dbReference type="STRING" id="1298594.GCA_001312465_00526"/>
<name>A0A2S7Z8F0_9FIRM</name>
<dbReference type="OrthoDB" id="1632170at2"/>
<proteinExistence type="predicted"/>
<feature type="transmembrane region" description="Helical" evidence="2">
    <location>
        <begin position="79"/>
        <end position="97"/>
    </location>
</feature>
<feature type="region of interest" description="Disordered" evidence="1">
    <location>
        <begin position="1"/>
        <end position="29"/>
    </location>
</feature>
<keyword evidence="4" id="KW-1185">Reference proteome</keyword>
<comment type="caution">
    <text evidence="3">The sequence shown here is derived from an EMBL/GenBank/DDBJ whole genome shotgun (WGS) entry which is preliminary data.</text>
</comment>
<organism evidence="3 4">
    <name type="scientific">Veillonella denticariosi JCM 15641</name>
    <dbReference type="NCBI Taxonomy" id="1298594"/>
    <lineage>
        <taxon>Bacteria</taxon>
        <taxon>Bacillati</taxon>
        <taxon>Bacillota</taxon>
        <taxon>Negativicutes</taxon>
        <taxon>Veillonellales</taxon>
        <taxon>Veillonellaceae</taxon>
        <taxon>Veillonella</taxon>
    </lineage>
</organism>
<sequence length="125" mass="13835">MHRDDEQYTDSTGYTQSEPNTRVLSDDERRDFDGVTIDEAGDSVHVESTPTATDQERAYYEGYEQYGPRVKVYHFGGSNWLSCIIMLIILAAGLAAIVIFGSLIFTVVGAIILIGAIISFIFGLF</sequence>
<dbReference type="AlphaFoldDB" id="A0A2S7Z8F0"/>
<dbReference type="Proteomes" id="UP000237916">
    <property type="component" value="Unassembled WGS sequence"/>
</dbReference>
<evidence type="ECO:0000313" key="4">
    <source>
        <dbReference type="Proteomes" id="UP000237916"/>
    </source>
</evidence>
<keyword evidence="2" id="KW-0472">Membrane</keyword>
<reference evidence="3 4" key="1">
    <citation type="submission" date="2018-01" db="EMBL/GenBank/DDBJ databases">
        <title>Draft genome sequences of clinical isolates and type strains of oral Veillonella including Veillonella infantum sp., nov.</title>
        <authorList>
            <person name="Mashima I."/>
            <person name="Liao Y.-C."/>
            <person name="Sabharwal A."/>
            <person name="Haase E.M."/>
            <person name="Nakazawa F."/>
            <person name="Scannapieco F.A."/>
        </authorList>
    </citation>
    <scope>NUCLEOTIDE SEQUENCE [LARGE SCALE GENOMIC DNA]</scope>
    <source>
        <strain evidence="3 4">JCM 15641</strain>
    </source>
</reference>
<evidence type="ECO:0000256" key="1">
    <source>
        <dbReference type="SAM" id="MobiDB-lite"/>
    </source>
</evidence>
<evidence type="ECO:0000313" key="3">
    <source>
        <dbReference type="EMBL" id="PQL19538.1"/>
    </source>
</evidence>
<keyword evidence="2" id="KW-0812">Transmembrane</keyword>
<keyword evidence="2" id="KW-1133">Transmembrane helix</keyword>
<gene>
    <name evidence="3" type="ORF">VEHSUH05_07330</name>
</gene>
<protein>
    <submittedName>
        <fullName evidence="3">Transcriptional regulator</fullName>
    </submittedName>
</protein>
<feature type="transmembrane region" description="Helical" evidence="2">
    <location>
        <begin position="103"/>
        <end position="124"/>
    </location>
</feature>
<dbReference type="EMBL" id="PPDB01000007">
    <property type="protein sequence ID" value="PQL19538.1"/>
    <property type="molecule type" value="Genomic_DNA"/>
</dbReference>
<evidence type="ECO:0000256" key="2">
    <source>
        <dbReference type="SAM" id="Phobius"/>
    </source>
</evidence>